<evidence type="ECO:0000313" key="1">
    <source>
        <dbReference type="EMBL" id="CAF4375744.1"/>
    </source>
</evidence>
<comment type="caution">
    <text evidence="1">The sequence shown here is derived from an EMBL/GenBank/DDBJ whole genome shotgun (WGS) entry which is preliminary data.</text>
</comment>
<dbReference type="AlphaFoldDB" id="A0A820MPC8"/>
<dbReference type="PANTHER" id="PTHR12984:SF6">
    <property type="entry name" value="SCY1-LIKE PROTEIN 2"/>
    <property type="match status" value="1"/>
</dbReference>
<feature type="non-terminal residue" evidence="1">
    <location>
        <position position="68"/>
    </location>
</feature>
<accession>A0A820MPC8</accession>
<dbReference type="Proteomes" id="UP000663844">
    <property type="component" value="Unassembled WGS sequence"/>
</dbReference>
<organism evidence="1 2">
    <name type="scientific">Adineta steineri</name>
    <dbReference type="NCBI Taxonomy" id="433720"/>
    <lineage>
        <taxon>Eukaryota</taxon>
        <taxon>Metazoa</taxon>
        <taxon>Spiralia</taxon>
        <taxon>Gnathifera</taxon>
        <taxon>Rotifera</taxon>
        <taxon>Eurotatoria</taxon>
        <taxon>Bdelloidea</taxon>
        <taxon>Adinetida</taxon>
        <taxon>Adinetidae</taxon>
        <taxon>Adineta</taxon>
    </lineage>
</organism>
<sequence length="68" mass="7791">EKASNDEYQKYIFPKLKQVFKIQKPPPGSGTSSSVMQTLLILMHNMKLMLTKTPPEDIKQNILPVVYN</sequence>
<dbReference type="EMBL" id="CAJOAZ010023470">
    <property type="protein sequence ID" value="CAF4375744.1"/>
    <property type="molecule type" value="Genomic_DNA"/>
</dbReference>
<evidence type="ECO:0000313" key="2">
    <source>
        <dbReference type="Proteomes" id="UP000663844"/>
    </source>
</evidence>
<dbReference type="InterPro" id="IPR051177">
    <property type="entry name" value="CIK-Related_Protein"/>
</dbReference>
<proteinExistence type="predicted"/>
<protein>
    <submittedName>
        <fullName evidence="1">Uncharacterized protein</fullName>
    </submittedName>
</protein>
<gene>
    <name evidence="1" type="ORF">OXD698_LOCUS50093</name>
</gene>
<name>A0A820MPC8_9BILA</name>
<feature type="non-terminal residue" evidence="1">
    <location>
        <position position="1"/>
    </location>
</feature>
<dbReference type="PANTHER" id="PTHR12984">
    <property type="entry name" value="SCY1-RELATED S/T PROTEIN KINASE-LIKE"/>
    <property type="match status" value="1"/>
</dbReference>
<reference evidence="1" key="1">
    <citation type="submission" date="2021-02" db="EMBL/GenBank/DDBJ databases">
        <authorList>
            <person name="Nowell W R."/>
        </authorList>
    </citation>
    <scope>NUCLEOTIDE SEQUENCE</scope>
</reference>